<dbReference type="EMBL" id="JBHULH010000001">
    <property type="protein sequence ID" value="MFD2565879.1"/>
    <property type="molecule type" value="Genomic_DNA"/>
</dbReference>
<dbReference type="Proteomes" id="UP001597508">
    <property type="component" value="Unassembled WGS sequence"/>
</dbReference>
<comment type="caution">
    <text evidence="1">The sequence shown here is derived from an EMBL/GenBank/DDBJ whole genome shotgun (WGS) entry which is preliminary data.</text>
</comment>
<keyword evidence="2" id="KW-1185">Reference proteome</keyword>
<protein>
    <submittedName>
        <fullName evidence="1">RHS repeat domain-containing protein</fullName>
    </submittedName>
</protein>
<reference evidence="2" key="1">
    <citation type="journal article" date="2019" name="Int. J. Syst. Evol. Microbiol.">
        <title>The Global Catalogue of Microorganisms (GCM) 10K type strain sequencing project: providing services to taxonomists for standard genome sequencing and annotation.</title>
        <authorList>
            <consortium name="The Broad Institute Genomics Platform"/>
            <consortium name="The Broad Institute Genome Sequencing Center for Infectious Disease"/>
            <person name="Wu L."/>
            <person name="Ma J."/>
        </authorList>
    </citation>
    <scope>NUCLEOTIDE SEQUENCE [LARGE SCALE GENOMIC DNA]</scope>
    <source>
        <strain evidence="2">KCTC 52127</strain>
    </source>
</reference>
<evidence type="ECO:0000313" key="2">
    <source>
        <dbReference type="Proteomes" id="UP001597508"/>
    </source>
</evidence>
<proteinExistence type="predicted"/>
<name>A0ABW5LNW5_9FLAO</name>
<dbReference type="RefSeq" id="WP_379664604.1">
    <property type="nucleotide sequence ID" value="NZ_JBHULH010000001.1"/>
</dbReference>
<organism evidence="1 2">
    <name type="scientific">Pseudotenacibaculum haliotis</name>
    <dbReference type="NCBI Taxonomy" id="1862138"/>
    <lineage>
        <taxon>Bacteria</taxon>
        <taxon>Pseudomonadati</taxon>
        <taxon>Bacteroidota</taxon>
        <taxon>Flavobacteriia</taxon>
        <taxon>Flavobacteriales</taxon>
        <taxon>Flavobacteriaceae</taxon>
        <taxon>Pseudotenacibaculum</taxon>
    </lineage>
</organism>
<sequence length="345" mass="38797">MEKPLKKTVHYYPFGLKHKGYNNVISSNGNSVAQKFKYNSIEFEEALGLNLYEMEIRNYDPALARWISIDPVTHHTTSTYNAFDNNPIFWADPSGADSFSFIMDIFGRSSNGEKWTNNNDGTFSSNKNQKTKCKDCKYEIFNAFFIGDKLKITHPTKDNTANDIIGYGFDPKDQQELYFSELINAIKDLKSDDAKEKLLKKLGVGASKVKGLLNLLKKSGSISPLSFIIATAGATSENGSLANLPIFGFFIDMLDDPIEQTLRETDYIVTWDNARNSLDSLLGIEDFNNVVIVYSNELLTSTNSISESNTNVIDSPHATKKWKYANVATQLGNNIYILKTYEIKD</sequence>
<dbReference type="Gene3D" id="2.180.10.10">
    <property type="entry name" value="RHS repeat-associated core"/>
    <property type="match status" value="1"/>
</dbReference>
<dbReference type="InterPro" id="IPR022385">
    <property type="entry name" value="Rhs_assc_core"/>
</dbReference>
<gene>
    <name evidence="1" type="ORF">ACFSRZ_00770</name>
</gene>
<accession>A0ABW5LNW5</accession>
<dbReference type="NCBIfam" id="TIGR03696">
    <property type="entry name" value="Rhs_assc_core"/>
    <property type="match status" value="1"/>
</dbReference>
<evidence type="ECO:0000313" key="1">
    <source>
        <dbReference type="EMBL" id="MFD2565879.1"/>
    </source>
</evidence>